<feature type="chain" id="PRO_5040746444" evidence="2">
    <location>
        <begin position="28"/>
        <end position="185"/>
    </location>
</feature>
<feature type="region of interest" description="Disordered" evidence="1">
    <location>
        <begin position="154"/>
        <end position="185"/>
    </location>
</feature>
<name>A0A9X3EQM5_9BACT</name>
<proteinExistence type="predicted"/>
<dbReference type="RefSeq" id="WP_267770995.1">
    <property type="nucleotide sequence ID" value="NZ_JAPNKE010000002.1"/>
</dbReference>
<evidence type="ECO:0000256" key="2">
    <source>
        <dbReference type="SAM" id="SignalP"/>
    </source>
</evidence>
<dbReference type="AlphaFoldDB" id="A0A9X3EQM5"/>
<evidence type="ECO:0000256" key="1">
    <source>
        <dbReference type="SAM" id="MobiDB-lite"/>
    </source>
</evidence>
<feature type="compositionally biased region" description="Low complexity" evidence="1">
    <location>
        <begin position="30"/>
        <end position="46"/>
    </location>
</feature>
<keyword evidence="4" id="KW-1185">Reference proteome</keyword>
<evidence type="ECO:0000313" key="3">
    <source>
        <dbReference type="EMBL" id="MCY1008363.1"/>
    </source>
</evidence>
<dbReference type="EMBL" id="JAPNKE010000002">
    <property type="protein sequence ID" value="MCY1008363.1"/>
    <property type="molecule type" value="Genomic_DNA"/>
</dbReference>
<dbReference type="PROSITE" id="PS51257">
    <property type="entry name" value="PROKAR_LIPOPROTEIN"/>
    <property type="match status" value="1"/>
</dbReference>
<feature type="region of interest" description="Disordered" evidence="1">
    <location>
        <begin position="30"/>
        <end position="51"/>
    </location>
</feature>
<dbReference type="NCBIfam" id="NF033768">
    <property type="entry name" value="myxo_SS_tail"/>
    <property type="match status" value="1"/>
</dbReference>
<comment type="caution">
    <text evidence="3">The sequence shown here is derived from an EMBL/GenBank/DDBJ whole genome shotgun (WGS) entry which is preliminary data.</text>
</comment>
<sequence length="185" mass="18262">MAISRALRVAPPLCSALVLSLAACRPAANTSPPAAPASASTSQPAAVLGGLDAPEGEAQAGAQSTPAGAGEPYGALDKDDIRKVVRAGIADVRACYNTGLGSDPKLTGRVAIQSTIARDGTVAQVAVQESTLPRWARSVADCIAAVAGRWQSLRPRAAAPSPSSTPSCSSRGDAPSGPAGPAALG</sequence>
<organism evidence="3 4">
    <name type="scientific">Nannocystis pusilla</name>
    <dbReference type="NCBI Taxonomy" id="889268"/>
    <lineage>
        <taxon>Bacteria</taxon>
        <taxon>Pseudomonadati</taxon>
        <taxon>Myxococcota</taxon>
        <taxon>Polyangia</taxon>
        <taxon>Nannocystales</taxon>
        <taxon>Nannocystaceae</taxon>
        <taxon>Nannocystis</taxon>
    </lineage>
</organism>
<accession>A0A9X3EQM5</accession>
<gene>
    <name evidence="3" type="ORF">OV079_22960</name>
</gene>
<feature type="region of interest" description="Disordered" evidence="1">
    <location>
        <begin position="56"/>
        <end position="75"/>
    </location>
</feature>
<reference evidence="3" key="1">
    <citation type="submission" date="2022-11" db="EMBL/GenBank/DDBJ databases">
        <title>Minimal conservation of predation-associated metabolite biosynthetic gene clusters underscores biosynthetic potential of Myxococcota including descriptions for ten novel species: Archangium lansinium sp. nov., Myxococcus landrumus sp. nov., Nannocystis bai.</title>
        <authorList>
            <person name="Ahearne A."/>
            <person name="Stevens C."/>
            <person name="Phillips K."/>
        </authorList>
    </citation>
    <scope>NUCLEOTIDE SEQUENCE</scope>
    <source>
        <strain evidence="3">Na p29</strain>
    </source>
</reference>
<evidence type="ECO:0000313" key="4">
    <source>
        <dbReference type="Proteomes" id="UP001150924"/>
    </source>
</evidence>
<protein>
    <submittedName>
        <fullName evidence="3">AgmX/PglI C-terminal domain-containing protein</fullName>
    </submittedName>
</protein>
<feature type="signal peptide" evidence="2">
    <location>
        <begin position="1"/>
        <end position="27"/>
    </location>
</feature>
<dbReference type="InterPro" id="IPR049806">
    <property type="entry name" value="MasK-like_C"/>
</dbReference>
<dbReference type="Proteomes" id="UP001150924">
    <property type="component" value="Unassembled WGS sequence"/>
</dbReference>
<keyword evidence="2" id="KW-0732">Signal</keyword>